<accession>A0ABS4JJC3</accession>
<dbReference type="Proteomes" id="UP001519288">
    <property type="component" value="Unassembled WGS sequence"/>
</dbReference>
<proteinExistence type="predicted"/>
<reference evidence="1 2" key="1">
    <citation type="submission" date="2021-03" db="EMBL/GenBank/DDBJ databases">
        <title>Genomic Encyclopedia of Type Strains, Phase IV (KMG-IV): sequencing the most valuable type-strain genomes for metagenomic binning, comparative biology and taxonomic classification.</title>
        <authorList>
            <person name="Goeker M."/>
        </authorList>
    </citation>
    <scope>NUCLEOTIDE SEQUENCE [LARGE SCALE GENOMIC DNA]</scope>
    <source>
        <strain evidence="1 2">DSM 26806</strain>
    </source>
</reference>
<comment type="caution">
    <text evidence="1">The sequence shown here is derived from an EMBL/GenBank/DDBJ whole genome shotgun (WGS) entry which is preliminary data.</text>
</comment>
<evidence type="ECO:0000313" key="2">
    <source>
        <dbReference type="Proteomes" id="UP001519288"/>
    </source>
</evidence>
<organism evidence="1 2">
    <name type="scientific">Paenibacillus shirakamiensis</name>
    <dbReference type="NCBI Taxonomy" id="1265935"/>
    <lineage>
        <taxon>Bacteria</taxon>
        <taxon>Bacillati</taxon>
        <taxon>Bacillota</taxon>
        <taxon>Bacilli</taxon>
        <taxon>Bacillales</taxon>
        <taxon>Paenibacillaceae</taxon>
        <taxon>Paenibacillus</taxon>
    </lineage>
</organism>
<dbReference type="RefSeq" id="WP_209861124.1">
    <property type="nucleotide sequence ID" value="NZ_JAGGLD010000002.1"/>
</dbReference>
<protein>
    <submittedName>
        <fullName evidence="1">Uncharacterized protein</fullName>
    </submittedName>
</protein>
<evidence type="ECO:0000313" key="1">
    <source>
        <dbReference type="EMBL" id="MBP2000714.1"/>
    </source>
</evidence>
<keyword evidence="2" id="KW-1185">Reference proteome</keyword>
<sequence length="311" mass="36202">MNWYEDYEEDIRWVFTEAEKIIQEFPEPFDTNGQVFLSKFNIFVKGSSKSYICFLLPFWLEDFAHLNREESRQFSLANVFIMLFFHLQDDVMDNPSSPIKSHLALANLIQLKYMSIFHHYFEASSKFWHYLRTYLEEWASAVSREGRITGGLLDTSTMAHKAAPLKSALAGSLLLSNQEHQLAELEDAVNRTLVTLQMLDDWQDWEEDLALENHNSLLAFIRRELDIPLEAPLTTSIIEQSIYSGGILKRFAEQHSLFESNFELEIVPHLYAFHQDLLEDLQAAAARIDSRRLMLEKGGLHYWISKNVTNT</sequence>
<gene>
    <name evidence="1" type="ORF">J2Z69_001745</name>
</gene>
<dbReference type="EMBL" id="JAGGLD010000002">
    <property type="protein sequence ID" value="MBP2000714.1"/>
    <property type="molecule type" value="Genomic_DNA"/>
</dbReference>
<name>A0ABS4JJC3_9BACL</name>